<evidence type="ECO:0000256" key="2">
    <source>
        <dbReference type="SAM" id="Phobius"/>
    </source>
</evidence>
<keyword evidence="2" id="KW-1133">Transmembrane helix</keyword>
<keyword evidence="3" id="KW-0132">Cell division</keyword>
<evidence type="ECO:0000313" key="3">
    <source>
        <dbReference type="EMBL" id="MBB6218469.1"/>
    </source>
</evidence>
<proteinExistence type="predicted"/>
<keyword evidence="1" id="KW-0175">Coiled coil</keyword>
<name>A0A841L7U7_9FIRM</name>
<keyword evidence="4" id="KW-1185">Reference proteome</keyword>
<feature type="coiled-coil region" evidence="1">
    <location>
        <begin position="40"/>
        <end position="67"/>
    </location>
</feature>
<keyword evidence="2" id="KW-0472">Membrane</keyword>
<evidence type="ECO:0000313" key="4">
    <source>
        <dbReference type="Proteomes" id="UP000579281"/>
    </source>
</evidence>
<sequence>MDMMQQRKKRVRRGNKPFYMILLVMGLYVVWIFVSQQMKLHELTEQETAYKKRVEVLKQEVARREEEVKNGNTPEFVEKVAREQLKMVKPNEIIYVDMHKAKYSQ</sequence>
<dbReference type="Pfam" id="PF04977">
    <property type="entry name" value="DivIC"/>
    <property type="match status" value="1"/>
</dbReference>
<reference evidence="3 4" key="1">
    <citation type="submission" date="2020-08" db="EMBL/GenBank/DDBJ databases">
        <title>Genomic Encyclopedia of Type Strains, Phase IV (KMG-IV): sequencing the most valuable type-strain genomes for metagenomic binning, comparative biology and taxonomic classification.</title>
        <authorList>
            <person name="Goeker M."/>
        </authorList>
    </citation>
    <scope>NUCLEOTIDE SEQUENCE [LARGE SCALE GENOMIC DNA]</scope>
    <source>
        <strain evidence="3 4">DSM 103526</strain>
    </source>
</reference>
<accession>A0A841L7U7</accession>
<dbReference type="AlphaFoldDB" id="A0A841L7U7"/>
<dbReference type="RefSeq" id="WP_184312963.1">
    <property type="nucleotide sequence ID" value="NZ_JACHEN010000039.1"/>
</dbReference>
<comment type="caution">
    <text evidence="3">The sequence shown here is derived from an EMBL/GenBank/DDBJ whole genome shotgun (WGS) entry which is preliminary data.</text>
</comment>
<evidence type="ECO:0000256" key="1">
    <source>
        <dbReference type="SAM" id="Coils"/>
    </source>
</evidence>
<dbReference type="GO" id="GO:0051301">
    <property type="term" value="P:cell division"/>
    <property type="evidence" value="ECO:0007669"/>
    <property type="project" value="UniProtKB-KW"/>
</dbReference>
<keyword evidence="3" id="KW-0131">Cell cycle</keyword>
<organism evidence="3 4">
    <name type="scientific">Anaerosolibacter carboniphilus</name>
    <dbReference type="NCBI Taxonomy" id="1417629"/>
    <lineage>
        <taxon>Bacteria</taxon>
        <taxon>Bacillati</taxon>
        <taxon>Bacillota</taxon>
        <taxon>Clostridia</taxon>
        <taxon>Peptostreptococcales</taxon>
        <taxon>Thermotaleaceae</taxon>
        <taxon>Anaerosolibacter</taxon>
    </lineage>
</organism>
<dbReference type="EMBL" id="JACHEN010000039">
    <property type="protein sequence ID" value="MBB6218469.1"/>
    <property type="molecule type" value="Genomic_DNA"/>
</dbReference>
<dbReference type="InterPro" id="IPR007060">
    <property type="entry name" value="FtsL/DivIC"/>
</dbReference>
<dbReference type="Proteomes" id="UP000579281">
    <property type="component" value="Unassembled WGS sequence"/>
</dbReference>
<keyword evidence="2" id="KW-0812">Transmembrane</keyword>
<feature type="transmembrane region" description="Helical" evidence="2">
    <location>
        <begin position="18"/>
        <end position="34"/>
    </location>
</feature>
<gene>
    <name evidence="3" type="ORF">HNQ80_004633</name>
</gene>
<protein>
    <submittedName>
        <fullName evidence="3">Cell division protein FtsL</fullName>
    </submittedName>
</protein>